<dbReference type="GO" id="GO:0005524">
    <property type="term" value="F:ATP binding"/>
    <property type="evidence" value="ECO:0007669"/>
    <property type="project" value="UniProtKB-KW"/>
</dbReference>
<dbReference type="RefSeq" id="WP_014448596.1">
    <property type="nucleotide sequence ID" value="NC_017094.1"/>
</dbReference>
<dbReference type="OrthoDB" id="9781887at2"/>
<dbReference type="STRING" id="1162668.LFE_0382"/>
<evidence type="ECO:0000313" key="5">
    <source>
        <dbReference type="Proteomes" id="UP000007382"/>
    </source>
</evidence>
<organism evidence="4 5">
    <name type="scientific">Leptospirillum ferrooxidans (strain C2-3)</name>
    <dbReference type="NCBI Taxonomy" id="1162668"/>
    <lineage>
        <taxon>Bacteria</taxon>
        <taxon>Pseudomonadati</taxon>
        <taxon>Nitrospirota</taxon>
        <taxon>Nitrospiria</taxon>
        <taxon>Nitrospirales</taxon>
        <taxon>Nitrospiraceae</taxon>
        <taxon>Leptospirillum</taxon>
    </lineage>
</organism>
<dbReference type="GO" id="GO:0004810">
    <property type="term" value="F:CCA tRNA nucleotidyltransferase activity"/>
    <property type="evidence" value="ECO:0007669"/>
    <property type="project" value="InterPro"/>
</dbReference>
<evidence type="ECO:0000256" key="1">
    <source>
        <dbReference type="ARBA" id="ARBA00022741"/>
    </source>
</evidence>
<dbReference type="Pfam" id="PF02568">
    <property type="entry name" value="ThiI"/>
    <property type="match status" value="2"/>
</dbReference>
<dbReference type="SUPFAM" id="SSF52402">
    <property type="entry name" value="Adenine nucleotide alpha hydrolases-like"/>
    <property type="match status" value="1"/>
</dbReference>
<keyword evidence="5" id="KW-1185">Reference proteome</keyword>
<reference evidence="4 5" key="1">
    <citation type="journal article" date="2012" name="J. Bacteriol.">
        <title>Complete Genome Sequence of Leptospirillum ferrooxidans Strain C2-3, Isolated from a Fresh Volcanic Ash Deposit on the Island of Miyake, Japan.</title>
        <authorList>
            <person name="Fujimura R."/>
            <person name="Sato Y."/>
            <person name="Nishizawa T."/>
            <person name="Oshima K."/>
            <person name="Kim S.-W."/>
            <person name="Hattori M."/>
            <person name="Kamijo T."/>
            <person name="Ohta H."/>
        </authorList>
    </citation>
    <scope>NUCLEOTIDE SEQUENCE [LARGE SCALE GENOMIC DNA]</scope>
    <source>
        <strain evidence="4 5">C2-3</strain>
    </source>
</reference>
<dbReference type="AlphaFoldDB" id="I0ILF4"/>
<dbReference type="eggNOG" id="COG0301">
    <property type="taxonomic scope" value="Bacteria"/>
</dbReference>
<dbReference type="HOGENOM" id="CLU_053822_0_0_0"/>
<evidence type="ECO:0000256" key="2">
    <source>
        <dbReference type="ARBA" id="ARBA00022840"/>
    </source>
</evidence>
<dbReference type="Proteomes" id="UP000007382">
    <property type="component" value="Chromosome"/>
</dbReference>
<dbReference type="PANTHER" id="PTHR11933:SF6">
    <property type="entry name" value="THIL AANH DOMAIN-CONTAINING PROTEIN"/>
    <property type="match status" value="1"/>
</dbReference>
<accession>I0ILF4</accession>
<dbReference type="InterPro" id="IPR020536">
    <property type="entry name" value="ThiI_AANH"/>
</dbReference>
<protein>
    <submittedName>
        <fullName evidence="4">Putative thiamine biosynthesis protein</fullName>
    </submittedName>
</protein>
<evidence type="ECO:0000313" key="4">
    <source>
        <dbReference type="EMBL" id="BAM06103.1"/>
    </source>
</evidence>
<keyword evidence="2" id="KW-0067">ATP-binding</keyword>
<reference evidence="5" key="2">
    <citation type="submission" date="2012-03" db="EMBL/GenBank/DDBJ databases">
        <title>The complete genome sequence of the pioneer microbe on fresh volcanic deposit, Leptospirillum ferrooxidans strain C2-3.</title>
        <authorList>
            <person name="Fujimura R."/>
            <person name="Sato Y."/>
            <person name="Nishizawa T."/>
            <person name="Nanba K."/>
            <person name="Oshima K."/>
            <person name="Hattori M."/>
            <person name="Kamijo T."/>
            <person name="Ohta H."/>
        </authorList>
    </citation>
    <scope>NUCLEOTIDE SEQUENCE [LARGE SCALE GENOMIC DNA]</scope>
    <source>
        <strain evidence="5">C2-3</strain>
    </source>
</reference>
<dbReference type="KEGG" id="lfc:LFE_0382"/>
<name>I0ILF4_LEPFC</name>
<dbReference type="PANTHER" id="PTHR11933">
    <property type="entry name" value="TRNA 5-METHYLAMINOMETHYL-2-THIOURIDYLATE -METHYLTRANSFERASE"/>
    <property type="match status" value="1"/>
</dbReference>
<dbReference type="InterPro" id="IPR014729">
    <property type="entry name" value="Rossmann-like_a/b/a_fold"/>
</dbReference>
<keyword evidence="1" id="KW-0547">Nucleotide-binding</keyword>
<proteinExistence type="predicted"/>
<feature type="domain" description="Thil AANH" evidence="3">
    <location>
        <begin position="2"/>
        <end position="43"/>
    </location>
</feature>
<feature type="domain" description="Thil AANH" evidence="3">
    <location>
        <begin position="80"/>
        <end position="139"/>
    </location>
</feature>
<sequence>MKGLLLLSGGLDSSLAGRLLLEQGIELVGLHLESPFGCENTAETMAAELGVPLLRRPKGDAFIDVLKNPEFGYGSVVNPCIDCRILMFTIAKKVMDETGTSFLVTGEVVGQRPMSQKRDTLYVIDQEAGMEGEILRPLSARLLPETRMEKEGIVDRKKLFGWAGRSRKPQLALAKKFGFKTIPSPAGGCLLTDEHFRERVTDFITLDDGRSRENASLLRHGRHYRFEDSTWVILGRNEKDNKALDEKISGLGVSFHPEGFNGPSVFFPAPLPPHMDEIVYGALWPHFPEHERGYTPIPAKTVWGESNHILSLEPPLEESPFLREDHWTTHLRH</sequence>
<evidence type="ECO:0000259" key="3">
    <source>
        <dbReference type="Pfam" id="PF02568"/>
    </source>
</evidence>
<gene>
    <name evidence="4" type="ordered locus">LFE_0382</name>
</gene>
<dbReference type="Gene3D" id="3.40.50.620">
    <property type="entry name" value="HUPs"/>
    <property type="match status" value="1"/>
</dbReference>
<dbReference type="EMBL" id="AP012342">
    <property type="protein sequence ID" value="BAM06103.1"/>
    <property type="molecule type" value="Genomic_DNA"/>
</dbReference>
<dbReference type="PATRIC" id="fig|1162668.3.peg.446"/>